<keyword evidence="6" id="KW-1003">Cell membrane</keyword>
<protein>
    <recommendedName>
        <fullName evidence="6">SURF1-like protein</fullName>
    </recommendedName>
</protein>
<dbReference type="CDD" id="cd06662">
    <property type="entry name" value="SURF1"/>
    <property type="match status" value="1"/>
</dbReference>
<dbReference type="InterPro" id="IPR045214">
    <property type="entry name" value="Surf1/Surf4"/>
</dbReference>
<name>A0A2U2C7W1_9RHOB</name>
<dbReference type="GO" id="GO:0005886">
    <property type="term" value="C:plasma membrane"/>
    <property type="evidence" value="ECO:0007669"/>
    <property type="project" value="UniProtKB-SubCell"/>
</dbReference>
<feature type="transmembrane region" description="Helical" evidence="6">
    <location>
        <begin position="206"/>
        <end position="225"/>
    </location>
</feature>
<dbReference type="EMBL" id="QEYD01000008">
    <property type="protein sequence ID" value="PWE27939.1"/>
    <property type="molecule type" value="Genomic_DNA"/>
</dbReference>
<dbReference type="OrthoDB" id="6079986at2"/>
<dbReference type="AlphaFoldDB" id="A0A2U2C7W1"/>
<feature type="transmembrane region" description="Helical" evidence="6">
    <location>
        <begin position="12"/>
        <end position="33"/>
    </location>
</feature>
<gene>
    <name evidence="7" type="ORF">C4N9_13865</name>
</gene>
<sequence length="232" mass="25723">MGRDSDVNGRFIGAAIFGIAGVAVLLWLGFWQLDRLQWKLDLIERIETRIHNDPVPVPTDATPGDDRYLPVIAQGRFTGEFANVLSSQREAGQGVRIIAVLETDDGRRLLVDRGFVRESQRDAYVAQADGVTVIGNLDWPGDRDSFTPDPDQGRNLYFARDPLPIAEALDTEPVLIVAREDSAAAPPLSTEPISGAALKNDHLEYALTWFMLATVWAVMTIALLWRIRRTSV</sequence>
<keyword evidence="8" id="KW-1185">Reference proteome</keyword>
<dbReference type="PROSITE" id="PS50895">
    <property type="entry name" value="SURF1"/>
    <property type="match status" value="1"/>
</dbReference>
<evidence type="ECO:0000256" key="4">
    <source>
        <dbReference type="ARBA" id="ARBA00022989"/>
    </source>
</evidence>
<comment type="caution">
    <text evidence="7">The sequence shown here is derived from an EMBL/GenBank/DDBJ whole genome shotgun (WGS) entry which is preliminary data.</text>
</comment>
<keyword evidence="4 6" id="KW-1133">Transmembrane helix</keyword>
<evidence type="ECO:0000256" key="3">
    <source>
        <dbReference type="ARBA" id="ARBA00022692"/>
    </source>
</evidence>
<proteinExistence type="inferred from homology"/>
<dbReference type="InterPro" id="IPR002994">
    <property type="entry name" value="Surf1/Shy1"/>
</dbReference>
<evidence type="ECO:0000256" key="2">
    <source>
        <dbReference type="ARBA" id="ARBA00007165"/>
    </source>
</evidence>
<keyword evidence="3 6" id="KW-0812">Transmembrane</keyword>
<dbReference type="PANTHER" id="PTHR23427">
    <property type="entry name" value="SURFEIT LOCUS PROTEIN"/>
    <property type="match status" value="1"/>
</dbReference>
<evidence type="ECO:0000256" key="5">
    <source>
        <dbReference type="ARBA" id="ARBA00023136"/>
    </source>
</evidence>
<evidence type="ECO:0000313" key="8">
    <source>
        <dbReference type="Proteomes" id="UP000244940"/>
    </source>
</evidence>
<keyword evidence="5 6" id="KW-0472">Membrane</keyword>
<evidence type="ECO:0000313" key="7">
    <source>
        <dbReference type="EMBL" id="PWE27939.1"/>
    </source>
</evidence>
<evidence type="ECO:0000256" key="1">
    <source>
        <dbReference type="ARBA" id="ARBA00004370"/>
    </source>
</evidence>
<dbReference type="Proteomes" id="UP000244940">
    <property type="component" value="Unassembled WGS sequence"/>
</dbReference>
<dbReference type="Pfam" id="PF02104">
    <property type="entry name" value="SURF1"/>
    <property type="match status" value="1"/>
</dbReference>
<evidence type="ECO:0000256" key="6">
    <source>
        <dbReference type="RuleBase" id="RU363076"/>
    </source>
</evidence>
<accession>A0A2U2C7W1</accession>
<organism evidence="7 8">
    <name type="scientific">Pararhodobacter marinus</name>
    <dbReference type="NCBI Taxonomy" id="2184063"/>
    <lineage>
        <taxon>Bacteria</taxon>
        <taxon>Pseudomonadati</taxon>
        <taxon>Pseudomonadota</taxon>
        <taxon>Alphaproteobacteria</taxon>
        <taxon>Rhodobacterales</taxon>
        <taxon>Paracoccaceae</taxon>
        <taxon>Pararhodobacter</taxon>
    </lineage>
</organism>
<comment type="similarity">
    <text evidence="2 6">Belongs to the SURF1 family.</text>
</comment>
<dbReference type="PANTHER" id="PTHR23427:SF2">
    <property type="entry name" value="SURFEIT LOCUS PROTEIN 1"/>
    <property type="match status" value="1"/>
</dbReference>
<comment type="subcellular location">
    <subcellularLocation>
        <location evidence="6">Cell membrane</location>
        <topology evidence="6">Multi-pass membrane protein</topology>
    </subcellularLocation>
    <subcellularLocation>
        <location evidence="1">Membrane</location>
    </subcellularLocation>
</comment>
<reference evidence="7 8" key="1">
    <citation type="submission" date="2018-05" db="EMBL/GenBank/DDBJ databases">
        <title>Pararhodobacter marina sp. nov., isolated from deep-sea water of the Indian Ocean.</title>
        <authorList>
            <person name="Lai Q.Sr."/>
            <person name="Liu X."/>
            <person name="Shao Z."/>
        </authorList>
    </citation>
    <scope>NUCLEOTIDE SEQUENCE [LARGE SCALE GENOMIC DNA]</scope>
    <source>
        <strain evidence="7 8">CIC4N-9</strain>
    </source>
</reference>